<dbReference type="InterPro" id="IPR050147">
    <property type="entry name" value="Ser/Thr_Dehydratase"/>
</dbReference>
<dbReference type="EMBL" id="SLWY01000023">
    <property type="protein sequence ID" value="TCO78169.1"/>
    <property type="molecule type" value="Genomic_DNA"/>
</dbReference>
<comment type="catalytic activity">
    <reaction evidence="5 6">
        <text>L-serine = pyruvate + NH4(+)</text>
        <dbReference type="Rhea" id="RHEA:19169"/>
        <dbReference type="ChEBI" id="CHEBI:15361"/>
        <dbReference type="ChEBI" id="CHEBI:28938"/>
        <dbReference type="ChEBI" id="CHEBI:33384"/>
        <dbReference type="EC" id="4.3.1.17"/>
    </reaction>
</comment>
<accession>A0A4R2L2P1</accession>
<evidence type="ECO:0000256" key="6">
    <source>
        <dbReference type="RuleBase" id="RU363083"/>
    </source>
</evidence>
<comment type="catalytic activity">
    <reaction evidence="6">
        <text>L-threonine = 2-oxobutanoate + NH4(+)</text>
        <dbReference type="Rhea" id="RHEA:22108"/>
        <dbReference type="ChEBI" id="CHEBI:16763"/>
        <dbReference type="ChEBI" id="CHEBI:28938"/>
        <dbReference type="ChEBI" id="CHEBI:57926"/>
        <dbReference type="EC" id="4.3.1.19"/>
    </reaction>
</comment>
<dbReference type="GO" id="GO:0003941">
    <property type="term" value="F:L-serine ammonia-lyase activity"/>
    <property type="evidence" value="ECO:0007669"/>
    <property type="project" value="UniProtKB-EC"/>
</dbReference>
<dbReference type="Pfam" id="PF00291">
    <property type="entry name" value="PALP"/>
    <property type="match status" value="1"/>
</dbReference>
<dbReference type="PANTHER" id="PTHR48078:SF6">
    <property type="entry name" value="L-THREONINE DEHYDRATASE CATABOLIC TDCB"/>
    <property type="match status" value="1"/>
</dbReference>
<proteinExistence type="inferred from homology"/>
<comment type="caution">
    <text evidence="8">The sequence shown here is derived from an EMBL/GenBank/DDBJ whole genome shotgun (WGS) entry which is preliminary data.</text>
</comment>
<comment type="pathway">
    <text evidence="6">Amino-acid degradation; L-threonine degradation via propanoate pathway; propanoate from L-threonine: step 1/4.</text>
</comment>
<keyword evidence="3 6" id="KW-0663">Pyridoxal phosphate</keyword>
<dbReference type="OrthoDB" id="9811476at2"/>
<dbReference type="FunFam" id="3.40.50.1100:FF:000007">
    <property type="entry name" value="L-threonine dehydratase catabolic TdcB"/>
    <property type="match status" value="1"/>
</dbReference>
<gene>
    <name evidence="8" type="ORF">EV699_12346</name>
</gene>
<dbReference type="GO" id="GO:0000166">
    <property type="term" value="F:nucleotide binding"/>
    <property type="evidence" value="ECO:0007669"/>
    <property type="project" value="UniProtKB-KW"/>
</dbReference>
<evidence type="ECO:0000256" key="5">
    <source>
        <dbReference type="ARBA" id="ARBA00049406"/>
    </source>
</evidence>
<dbReference type="InterPro" id="IPR002912">
    <property type="entry name" value="ACT_dom"/>
</dbReference>
<dbReference type="Proteomes" id="UP000295765">
    <property type="component" value="Unassembled WGS sequence"/>
</dbReference>
<keyword evidence="6" id="KW-0547">Nucleotide-binding</keyword>
<dbReference type="InterPro" id="IPR001926">
    <property type="entry name" value="TrpB-like_PALP"/>
</dbReference>
<dbReference type="GO" id="GO:0006565">
    <property type="term" value="P:L-serine catabolic process"/>
    <property type="evidence" value="ECO:0007669"/>
    <property type="project" value="TreeGrafter"/>
</dbReference>
<keyword evidence="9" id="KW-1185">Reference proteome</keyword>
<dbReference type="EC" id="4.3.1.17" evidence="6"/>
<name>A0A4R2L2P1_9GAMM</name>
<dbReference type="PROSITE" id="PS51671">
    <property type="entry name" value="ACT"/>
    <property type="match status" value="1"/>
</dbReference>
<dbReference type="GO" id="GO:0070689">
    <property type="term" value="P:L-threonine catabolic process to propionate"/>
    <property type="evidence" value="ECO:0007669"/>
    <property type="project" value="UniProtKB-UniPathway"/>
</dbReference>
<dbReference type="CDD" id="cd01562">
    <property type="entry name" value="Thr-dehyd"/>
    <property type="match status" value="1"/>
</dbReference>
<dbReference type="RefSeq" id="WP_132545177.1">
    <property type="nucleotide sequence ID" value="NZ_SLWY01000023.1"/>
</dbReference>
<comment type="subunit">
    <text evidence="6">In the native structure, TdcB is in a dimeric form, whereas in the TdcB-AMP complex, it exists in a tetrameric form (dimer of dimers).</text>
</comment>
<sequence length="400" mass="41651">MITLDDIHKARRRIRDTLADTPCSRAVRLSRAFGCEVFLKLENLQMTGSFKVRGALSKMLLLTEAEQAAGVIAASAGNHAQGVAYAAQRLGLPATIVMPETAPLAKVRGTQAFGATVVLAGTSYDAAYARAVEIQRETGATFIHAFDDPAVMAGQGSIGLELLEQLRDVDAVVVPVGGGGLAGGVATAIKETRPSIRVIGVQAARIPGMQASIAAGHVTVLPPAATLADGIAVGRVGVHTFPQAAHYLDRIVTVDEEAIARAILTLLEEEKLLAEGAGVVGVAALQSGALPELAGKRVVVVVSGGNIDTIDLTKIVERGLEQDGRLARLRVVAPDRPGTIAEIAGVLAAQRANILQIQQSRPAADVGLREAEIDLTLETRGHAHVAEITAELRAHGLTVK</sequence>
<evidence type="ECO:0000256" key="1">
    <source>
        <dbReference type="ARBA" id="ARBA00001933"/>
    </source>
</evidence>
<dbReference type="Pfam" id="PF01842">
    <property type="entry name" value="ACT"/>
    <property type="match status" value="1"/>
</dbReference>
<organism evidence="8 9">
    <name type="scientific">Plasticicumulans lactativorans</name>
    <dbReference type="NCBI Taxonomy" id="1133106"/>
    <lineage>
        <taxon>Bacteria</taxon>
        <taxon>Pseudomonadati</taxon>
        <taxon>Pseudomonadota</taxon>
        <taxon>Gammaproteobacteria</taxon>
        <taxon>Candidatus Competibacteraceae</taxon>
        <taxon>Plasticicumulans</taxon>
    </lineage>
</organism>
<dbReference type="UniPathway" id="UPA00052">
    <property type="reaction ID" value="UER00507"/>
</dbReference>
<dbReference type="AlphaFoldDB" id="A0A4R2L2P1"/>
<dbReference type="PANTHER" id="PTHR48078">
    <property type="entry name" value="THREONINE DEHYDRATASE, MITOCHONDRIAL-RELATED"/>
    <property type="match status" value="1"/>
</dbReference>
<comment type="cofactor">
    <cofactor evidence="1 6">
        <name>pyridoxal 5'-phosphate</name>
        <dbReference type="ChEBI" id="CHEBI:597326"/>
    </cofactor>
</comment>
<dbReference type="NCBIfam" id="TIGR01127">
    <property type="entry name" value="ilvA_1Cterm"/>
    <property type="match status" value="1"/>
</dbReference>
<reference evidence="8 9" key="1">
    <citation type="submission" date="2019-03" db="EMBL/GenBank/DDBJ databases">
        <title>Genomic Encyclopedia of Type Strains, Phase IV (KMG-IV): sequencing the most valuable type-strain genomes for metagenomic binning, comparative biology and taxonomic classification.</title>
        <authorList>
            <person name="Goeker M."/>
        </authorList>
    </citation>
    <scope>NUCLEOTIDE SEQUENCE [LARGE SCALE GENOMIC DNA]</scope>
    <source>
        <strain evidence="8 9">DSM 25287</strain>
    </source>
</reference>
<evidence type="ECO:0000313" key="8">
    <source>
        <dbReference type="EMBL" id="TCO78169.1"/>
    </source>
</evidence>
<keyword evidence="4 6" id="KW-0456">Lyase</keyword>
<dbReference type="CDD" id="cd04886">
    <property type="entry name" value="ACT_ThrD-II-like"/>
    <property type="match status" value="1"/>
</dbReference>
<protein>
    <recommendedName>
        <fullName evidence="6">L-threonine dehydratase catabolic TdcB</fullName>
        <ecNumber evidence="6">4.3.1.17</ecNumber>
        <ecNumber evidence="6">4.3.1.19</ecNumber>
    </recommendedName>
    <alternativeName>
        <fullName evidence="6">L-serine dehydratase</fullName>
    </alternativeName>
    <alternativeName>
        <fullName evidence="6">Threonine deaminase</fullName>
    </alternativeName>
</protein>
<evidence type="ECO:0000256" key="4">
    <source>
        <dbReference type="ARBA" id="ARBA00023239"/>
    </source>
</evidence>
<dbReference type="GO" id="GO:0009097">
    <property type="term" value="P:isoleucine biosynthetic process"/>
    <property type="evidence" value="ECO:0007669"/>
    <property type="project" value="TreeGrafter"/>
</dbReference>
<evidence type="ECO:0000313" key="9">
    <source>
        <dbReference type="Proteomes" id="UP000295765"/>
    </source>
</evidence>
<comment type="similarity">
    <text evidence="2 6">Belongs to the serine/threonine dehydratase family.</text>
</comment>
<dbReference type="InterPro" id="IPR044561">
    <property type="entry name" value="ACT_ThrD-II-like"/>
</dbReference>
<dbReference type="InterPro" id="IPR005789">
    <property type="entry name" value="Thr_deHydtase_catblc"/>
</dbReference>
<dbReference type="SUPFAM" id="SSF53686">
    <property type="entry name" value="Tryptophan synthase beta subunit-like PLP-dependent enzymes"/>
    <property type="match status" value="1"/>
</dbReference>
<dbReference type="InterPro" id="IPR036052">
    <property type="entry name" value="TrpB-like_PALP_sf"/>
</dbReference>
<comment type="function">
    <text evidence="6">TdcB also dehydrates serine to yield pyruvate via analogous enamine/imine intermediates.</text>
</comment>
<dbReference type="EC" id="4.3.1.19" evidence="6"/>
<feature type="domain" description="ACT" evidence="7">
    <location>
        <begin position="328"/>
        <end position="400"/>
    </location>
</feature>
<comment type="function">
    <text evidence="6">Catalyzes the anaerobic formation of alpha-ketobutyrate and ammonia from threonine in a two-step reaction. The first step involved a dehydration of threonine and a production of enamine intermediates (aminocrotonate), which tautomerizes to its imine form (iminobutyrate). Both intermediates are unstable and short-lived. The second step is the nonenzymatic hydrolysis of the enamine/imine intermediates to form 2-ketobutyrate and free ammonia. In the low water environment of the cell, the second step is accelerated by RidA.</text>
</comment>
<dbReference type="Gene3D" id="3.30.70.260">
    <property type="match status" value="1"/>
</dbReference>
<dbReference type="Gene3D" id="3.40.50.1100">
    <property type="match status" value="2"/>
</dbReference>
<evidence type="ECO:0000256" key="3">
    <source>
        <dbReference type="ARBA" id="ARBA00022898"/>
    </source>
</evidence>
<dbReference type="GO" id="GO:0004794">
    <property type="term" value="F:threonine deaminase activity"/>
    <property type="evidence" value="ECO:0007669"/>
    <property type="project" value="UniProtKB-EC"/>
</dbReference>
<evidence type="ECO:0000259" key="7">
    <source>
        <dbReference type="PROSITE" id="PS51671"/>
    </source>
</evidence>
<evidence type="ECO:0000256" key="2">
    <source>
        <dbReference type="ARBA" id="ARBA00010869"/>
    </source>
</evidence>